<keyword evidence="9 12" id="KW-0406">Ion transport</keyword>
<evidence type="ECO:0000313" key="17">
    <source>
        <dbReference type="Proteomes" id="UP001175271"/>
    </source>
</evidence>
<feature type="transmembrane region" description="Helical" evidence="14">
    <location>
        <begin position="189"/>
        <end position="209"/>
    </location>
</feature>
<keyword evidence="10 14" id="KW-0472">Membrane</keyword>
<keyword evidence="3 12" id="KW-0813">Transport</keyword>
<evidence type="ECO:0000256" key="11">
    <source>
        <dbReference type="ARBA" id="ARBA00023303"/>
    </source>
</evidence>
<dbReference type="SUPFAM" id="SSF81324">
    <property type="entry name" value="Voltage-gated potassium channels"/>
    <property type="match status" value="2"/>
</dbReference>
<evidence type="ECO:0000256" key="9">
    <source>
        <dbReference type="ARBA" id="ARBA00023065"/>
    </source>
</evidence>
<evidence type="ECO:0000256" key="5">
    <source>
        <dbReference type="ARBA" id="ARBA00022692"/>
    </source>
</evidence>
<comment type="subcellular location">
    <subcellularLocation>
        <location evidence="1">Membrane</location>
        <topology evidence="1">Multi-pass membrane protein</topology>
    </subcellularLocation>
</comment>
<dbReference type="GO" id="GO:0022841">
    <property type="term" value="F:potassium ion leak channel activity"/>
    <property type="evidence" value="ECO:0007669"/>
    <property type="project" value="TreeGrafter"/>
</dbReference>
<comment type="similarity">
    <text evidence="2 12">Belongs to the two pore domain potassium channel (TC 1.A.1.8) family.</text>
</comment>
<evidence type="ECO:0000259" key="15">
    <source>
        <dbReference type="Pfam" id="PF07885"/>
    </source>
</evidence>
<feature type="compositionally biased region" description="Polar residues" evidence="13">
    <location>
        <begin position="528"/>
        <end position="537"/>
    </location>
</feature>
<dbReference type="InterPro" id="IPR003092">
    <property type="entry name" value="2pore_dom_K_chnl_TASK"/>
</dbReference>
<feature type="region of interest" description="Disordered" evidence="13">
    <location>
        <begin position="498"/>
        <end position="537"/>
    </location>
</feature>
<keyword evidence="7" id="KW-0630">Potassium</keyword>
<evidence type="ECO:0000256" key="4">
    <source>
        <dbReference type="ARBA" id="ARBA00022538"/>
    </source>
</evidence>
<name>A0AA39LME3_9BILA</name>
<dbReference type="EMBL" id="JAUCMV010000004">
    <property type="protein sequence ID" value="KAK0402558.1"/>
    <property type="molecule type" value="Genomic_DNA"/>
</dbReference>
<dbReference type="PANTHER" id="PTHR11003">
    <property type="entry name" value="POTASSIUM CHANNEL, SUBFAMILY K"/>
    <property type="match status" value="1"/>
</dbReference>
<evidence type="ECO:0000313" key="16">
    <source>
        <dbReference type="EMBL" id="KAK0402558.1"/>
    </source>
</evidence>
<evidence type="ECO:0000256" key="10">
    <source>
        <dbReference type="ARBA" id="ARBA00023136"/>
    </source>
</evidence>
<feature type="domain" description="Potassium channel" evidence="15">
    <location>
        <begin position="198"/>
        <end position="271"/>
    </location>
</feature>
<dbReference type="InterPro" id="IPR013099">
    <property type="entry name" value="K_chnl_dom"/>
</dbReference>
<keyword evidence="6" id="KW-0631">Potassium channel</keyword>
<dbReference type="Gene3D" id="1.10.287.70">
    <property type="match status" value="1"/>
</dbReference>
<evidence type="ECO:0000256" key="7">
    <source>
        <dbReference type="ARBA" id="ARBA00022958"/>
    </source>
</evidence>
<evidence type="ECO:0000256" key="8">
    <source>
        <dbReference type="ARBA" id="ARBA00022989"/>
    </source>
</evidence>
<dbReference type="PANTHER" id="PTHR11003:SF93">
    <property type="entry name" value="POTASSIUM CHANNEL DOMAIN-CONTAINING PROTEIN"/>
    <property type="match status" value="1"/>
</dbReference>
<organism evidence="16 17">
    <name type="scientific">Steinernema hermaphroditum</name>
    <dbReference type="NCBI Taxonomy" id="289476"/>
    <lineage>
        <taxon>Eukaryota</taxon>
        <taxon>Metazoa</taxon>
        <taxon>Ecdysozoa</taxon>
        <taxon>Nematoda</taxon>
        <taxon>Chromadorea</taxon>
        <taxon>Rhabditida</taxon>
        <taxon>Tylenchina</taxon>
        <taxon>Panagrolaimomorpha</taxon>
        <taxon>Strongyloidoidea</taxon>
        <taxon>Steinernematidae</taxon>
        <taxon>Steinernema</taxon>
    </lineage>
</organism>
<dbReference type="AlphaFoldDB" id="A0AA39LME3"/>
<keyword evidence="17" id="KW-1185">Reference proteome</keyword>
<keyword evidence="5 12" id="KW-0812">Transmembrane</keyword>
<evidence type="ECO:0000256" key="12">
    <source>
        <dbReference type="RuleBase" id="RU003857"/>
    </source>
</evidence>
<accession>A0AA39LME3</accession>
<evidence type="ECO:0000256" key="3">
    <source>
        <dbReference type="ARBA" id="ARBA00022448"/>
    </source>
</evidence>
<gene>
    <name evidence="16" type="ORF">QR680_016401</name>
</gene>
<feature type="transmembrane region" description="Helical" evidence="14">
    <location>
        <begin position="244"/>
        <end position="263"/>
    </location>
</feature>
<evidence type="ECO:0000256" key="14">
    <source>
        <dbReference type="SAM" id="Phobius"/>
    </source>
</evidence>
<keyword evidence="4" id="KW-0633">Potassium transport</keyword>
<feature type="transmembrane region" description="Helical" evidence="14">
    <location>
        <begin position="95"/>
        <end position="113"/>
    </location>
</feature>
<comment type="caution">
    <text evidence="16">The sequence shown here is derived from an EMBL/GenBank/DDBJ whole genome shotgun (WGS) entry which is preliminary data.</text>
</comment>
<proteinExistence type="inferred from homology"/>
<keyword evidence="8 14" id="KW-1133">Transmembrane helix</keyword>
<dbReference type="PRINTS" id="PR01095">
    <property type="entry name" value="TASKCHANNEL"/>
</dbReference>
<dbReference type="GO" id="GO:0005886">
    <property type="term" value="C:plasma membrane"/>
    <property type="evidence" value="ECO:0007669"/>
    <property type="project" value="TreeGrafter"/>
</dbReference>
<feature type="compositionally biased region" description="Basic and acidic residues" evidence="13">
    <location>
        <begin position="498"/>
        <end position="512"/>
    </location>
</feature>
<dbReference type="InterPro" id="IPR003280">
    <property type="entry name" value="2pore_dom_K_chnl"/>
</dbReference>
<keyword evidence="11 12" id="KW-0407">Ion channel</keyword>
<feature type="region of interest" description="Disordered" evidence="13">
    <location>
        <begin position="331"/>
        <end position="353"/>
    </location>
</feature>
<feature type="transmembrane region" description="Helical" evidence="14">
    <location>
        <begin position="125"/>
        <end position="145"/>
    </location>
</feature>
<dbReference type="PRINTS" id="PR01333">
    <property type="entry name" value="2POREKCHANEL"/>
</dbReference>
<sequence>MITQNRSAVRLKKARPFTLHCSLLLVIFIYAFLGGVVFNKLESGALRDYKERRHNESLECLQRVLDSQNHGLTFNETLEHTLKCWKIESDERSEWGYVTATLYGFGIVTTLGYNRIAPITTKGRLFCMLYGIVGIPLTMIIIANVGQYLREFAGNCRKKFATYKARRQDVEKAPNHVIEEDVEDASVEYSSLVLLLVFCAYIALGAWLLPLLKGKSDFINGLYYNFLCLTAMDFGQLVPQRAAFLPVTFIYVCFGLAITTIAIEVGSEYMQKLHHIGERVKNVAHTKIKFNGKTLSVMELLFAVGKKCGVEPRFIESLDLDNVVERTIAVKEGREAPPDTNDEYLPPEPSPKFEMDNVPPPPPENFPTEEGIRKPSLGSLKAFQICDGQSILPIDATPIEETVLTWHQPLIIAKPKEIVISLEDLVHVVSMPPTAEVHEHVISAEIFMPAYEQKMPAICTTLAAVNEKEPLTFEAKKEKYACHSKKLFETYREEWSRINQQNERRRSTRRDSSATNLLKLGEQKKYPSCTSLQKKSK</sequence>
<dbReference type="GO" id="GO:0030322">
    <property type="term" value="P:stabilization of membrane potential"/>
    <property type="evidence" value="ECO:0007669"/>
    <property type="project" value="TreeGrafter"/>
</dbReference>
<evidence type="ECO:0000256" key="1">
    <source>
        <dbReference type="ARBA" id="ARBA00004141"/>
    </source>
</evidence>
<dbReference type="Proteomes" id="UP001175271">
    <property type="component" value="Unassembled WGS sequence"/>
</dbReference>
<dbReference type="Pfam" id="PF07885">
    <property type="entry name" value="Ion_trans_2"/>
    <property type="match status" value="2"/>
</dbReference>
<feature type="transmembrane region" description="Helical" evidence="14">
    <location>
        <begin position="21"/>
        <end position="38"/>
    </location>
</feature>
<evidence type="ECO:0000256" key="13">
    <source>
        <dbReference type="SAM" id="MobiDB-lite"/>
    </source>
</evidence>
<feature type="domain" description="Potassium channel" evidence="15">
    <location>
        <begin position="91"/>
        <end position="150"/>
    </location>
</feature>
<dbReference type="GO" id="GO:0015271">
    <property type="term" value="F:outward rectifier potassium channel activity"/>
    <property type="evidence" value="ECO:0007669"/>
    <property type="project" value="TreeGrafter"/>
</dbReference>
<reference evidence="16" key="1">
    <citation type="submission" date="2023-06" db="EMBL/GenBank/DDBJ databases">
        <title>Genomic analysis of the entomopathogenic nematode Steinernema hermaphroditum.</title>
        <authorList>
            <person name="Schwarz E.M."/>
            <person name="Heppert J.K."/>
            <person name="Baniya A."/>
            <person name="Schwartz H.T."/>
            <person name="Tan C.-H."/>
            <person name="Antoshechkin I."/>
            <person name="Sternberg P.W."/>
            <person name="Goodrich-Blair H."/>
            <person name="Dillman A.R."/>
        </authorList>
    </citation>
    <scope>NUCLEOTIDE SEQUENCE</scope>
    <source>
        <strain evidence="16">PS9179</strain>
        <tissue evidence="16">Whole animal</tissue>
    </source>
</reference>
<evidence type="ECO:0000256" key="2">
    <source>
        <dbReference type="ARBA" id="ARBA00006666"/>
    </source>
</evidence>
<protein>
    <recommendedName>
        <fullName evidence="15">Potassium channel domain-containing protein</fullName>
    </recommendedName>
</protein>
<evidence type="ECO:0000256" key="6">
    <source>
        <dbReference type="ARBA" id="ARBA00022826"/>
    </source>
</evidence>